<evidence type="ECO:0000256" key="9">
    <source>
        <dbReference type="ARBA" id="ARBA00048988"/>
    </source>
</evidence>
<keyword evidence="3" id="KW-0378">Hydrolase</keyword>
<dbReference type="InterPro" id="IPR001650">
    <property type="entry name" value="Helicase_C-like"/>
</dbReference>
<evidence type="ECO:0000313" key="13">
    <source>
        <dbReference type="Proteomes" id="UP000183508"/>
    </source>
</evidence>
<dbReference type="InterPro" id="IPR014001">
    <property type="entry name" value="Helicase_ATP-bd"/>
</dbReference>
<dbReference type="eggNOG" id="COG1061">
    <property type="taxonomic scope" value="Bacteria"/>
</dbReference>
<dbReference type="CDD" id="cd18789">
    <property type="entry name" value="SF2_C_XPB"/>
    <property type="match status" value="1"/>
</dbReference>
<dbReference type="EC" id="5.6.2.4" evidence="8"/>
<dbReference type="GO" id="GO:0016787">
    <property type="term" value="F:hydrolase activity"/>
    <property type="evidence" value="ECO:0007669"/>
    <property type="project" value="UniProtKB-KW"/>
</dbReference>
<keyword evidence="5" id="KW-0067">ATP-binding</keyword>
<evidence type="ECO:0000256" key="5">
    <source>
        <dbReference type="ARBA" id="ARBA00022840"/>
    </source>
</evidence>
<dbReference type="PANTHER" id="PTHR11274">
    <property type="entry name" value="RAD25/XP-B DNA REPAIR HELICASE"/>
    <property type="match status" value="1"/>
</dbReference>
<dbReference type="AlphaFoldDB" id="A0A1I7KTX3"/>
<proteinExistence type="inferred from homology"/>
<dbReference type="Gene3D" id="3.40.50.300">
    <property type="entry name" value="P-loop containing nucleotide triphosphate hydrolases"/>
    <property type="match status" value="2"/>
</dbReference>
<dbReference type="GO" id="GO:0043138">
    <property type="term" value="F:3'-5' DNA helicase activity"/>
    <property type="evidence" value="ECO:0007669"/>
    <property type="project" value="UniProtKB-EC"/>
</dbReference>
<evidence type="ECO:0000313" key="12">
    <source>
        <dbReference type="EMBL" id="SFV00857.1"/>
    </source>
</evidence>
<evidence type="ECO:0000259" key="10">
    <source>
        <dbReference type="PROSITE" id="PS51192"/>
    </source>
</evidence>
<dbReference type="PROSITE" id="PS51192">
    <property type="entry name" value="HELICASE_ATP_BIND_1"/>
    <property type="match status" value="1"/>
</dbReference>
<dbReference type="InterPro" id="IPR050615">
    <property type="entry name" value="ATP-dep_DNA_Helicase"/>
</dbReference>
<evidence type="ECO:0000256" key="1">
    <source>
        <dbReference type="ARBA" id="ARBA00006637"/>
    </source>
</evidence>
<dbReference type="InterPro" id="IPR006935">
    <property type="entry name" value="Helicase/UvrB_N"/>
</dbReference>
<dbReference type="NCBIfam" id="NF045503">
    <property type="entry name" value="repair_heli_XPB"/>
    <property type="match status" value="1"/>
</dbReference>
<evidence type="ECO:0000256" key="3">
    <source>
        <dbReference type="ARBA" id="ARBA00022801"/>
    </source>
</evidence>
<accession>A0A1I7KTX3</accession>
<dbReference type="SMART" id="SM00490">
    <property type="entry name" value="HELICc"/>
    <property type="match status" value="1"/>
</dbReference>
<keyword evidence="4" id="KW-0347">Helicase</keyword>
<name>A0A1I7KTX3_9BACL</name>
<organism evidence="12 13">
    <name type="scientific">Alicyclobacillus macrosporangiidus</name>
    <dbReference type="NCBI Taxonomy" id="392015"/>
    <lineage>
        <taxon>Bacteria</taxon>
        <taxon>Bacillati</taxon>
        <taxon>Bacillota</taxon>
        <taxon>Bacilli</taxon>
        <taxon>Bacillales</taxon>
        <taxon>Alicyclobacillaceae</taxon>
        <taxon>Alicyclobacillus</taxon>
    </lineage>
</organism>
<comment type="catalytic activity">
    <reaction evidence="7">
        <text>Couples ATP hydrolysis with the unwinding of duplex DNA by translocating in the 3'-5' direction.</text>
        <dbReference type="EC" id="5.6.2.4"/>
    </reaction>
</comment>
<dbReference type="STRING" id="392015.SAMN05421543_11918"/>
<dbReference type="SMART" id="SM00487">
    <property type="entry name" value="DEXDc"/>
    <property type="match status" value="1"/>
</dbReference>
<dbReference type="InterPro" id="IPR032830">
    <property type="entry name" value="XPB/Ssl2_N"/>
</dbReference>
<dbReference type="SUPFAM" id="SSF52540">
    <property type="entry name" value="P-loop containing nucleoside triphosphate hydrolases"/>
    <property type="match status" value="1"/>
</dbReference>
<protein>
    <recommendedName>
        <fullName evidence="8">DNA 3'-5' helicase</fullName>
        <ecNumber evidence="8">5.6.2.4</ecNumber>
    </recommendedName>
</protein>
<evidence type="ECO:0000256" key="6">
    <source>
        <dbReference type="ARBA" id="ARBA00023235"/>
    </source>
</evidence>
<reference evidence="13" key="1">
    <citation type="submission" date="2016-10" db="EMBL/GenBank/DDBJ databases">
        <authorList>
            <person name="Varghese N."/>
        </authorList>
    </citation>
    <scope>NUCLEOTIDE SEQUENCE [LARGE SCALE GENOMIC DNA]</scope>
    <source>
        <strain evidence="13">DSM 17980</strain>
    </source>
</reference>
<evidence type="ECO:0000259" key="11">
    <source>
        <dbReference type="PROSITE" id="PS51194"/>
    </source>
</evidence>
<dbReference type="RefSeq" id="WP_074954905.1">
    <property type="nucleotide sequence ID" value="NZ_FPBV01000019.1"/>
</dbReference>
<dbReference type="Pfam" id="PF16203">
    <property type="entry name" value="ERCC3_RAD25_C"/>
    <property type="match status" value="1"/>
</dbReference>
<evidence type="ECO:0000256" key="2">
    <source>
        <dbReference type="ARBA" id="ARBA00022741"/>
    </source>
</evidence>
<evidence type="ECO:0000256" key="7">
    <source>
        <dbReference type="ARBA" id="ARBA00034617"/>
    </source>
</evidence>
<dbReference type="Pfam" id="PF04851">
    <property type="entry name" value="ResIII"/>
    <property type="match status" value="1"/>
</dbReference>
<keyword evidence="2" id="KW-0547">Nucleotide-binding</keyword>
<sequence length="558" mass="62144">MRALLYVQNDGTLLVQSDHPHYEALRPRLLAFAELAQRMDPIHIYRIRPISLWQAASLGSTAREILTFLRDHAAHPVPYDLQRTIAQEVAKWGRLTLHQGARERIVLRGDPESLAAARVVPEVAAITAADRSDGLVFRAAHRARVKRALASAGLPVMDHVGYQAASALSFSLREETRLRGYQEEAVRRFLRQGGEQSGVIVLPCGAGKTLVGIAVIQALGWHALVLTPSETAARQWQREFLDRTDVRPEDVSLYRPGHPVTPVTITTYQRVAAQDRRGRRRHLESLTTHPWGIVVYDEVHMLPAPLFRLAADLQGARRLGLTATLVREDGAEADVFSLIGPKCYEVPWKQLEEAGYLAAVRCVELHVPLPAAEQGRYLSAGIREQHRIAAANPAKRGVVEALLKQHAGESVLILGHYVEPLRALADALGCPLVTGTTPQPERERWFEAFRTGRIRRIALSRIANTAVDLPCASVAIQVSGLFGSRQEEAQRLGRLLRPQTREGVFYTLVSKGTVEARTAKHRQLYLVEQGYTYRVYDSHEYLPEGVDEDEAVGVPEHR</sequence>
<dbReference type="InterPro" id="IPR027417">
    <property type="entry name" value="P-loop_NTPase"/>
</dbReference>
<dbReference type="GO" id="GO:0005524">
    <property type="term" value="F:ATP binding"/>
    <property type="evidence" value="ECO:0007669"/>
    <property type="project" value="UniProtKB-KW"/>
</dbReference>
<feature type="domain" description="Helicase ATP-binding" evidence="10">
    <location>
        <begin position="189"/>
        <end position="343"/>
    </location>
</feature>
<dbReference type="PROSITE" id="PS51194">
    <property type="entry name" value="HELICASE_CTER"/>
    <property type="match status" value="1"/>
</dbReference>
<evidence type="ECO:0000256" key="8">
    <source>
        <dbReference type="ARBA" id="ARBA00034808"/>
    </source>
</evidence>
<dbReference type="Pfam" id="PF13625">
    <property type="entry name" value="Helicase_C_3"/>
    <property type="match status" value="1"/>
</dbReference>
<feature type="domain" description="Helicase C-terminal" evidence="11">
    <location>
        <begin position="397"/>
        <end position="550"/>
    </location>
</feature>
<comment type="similarity">
    <text evidence="1">Belongs to the helicase family. RAD25/XPB subfamily.</text>
</comment>
<dbReference type="GO" id="GO:0003677">
    <property type="term" value="F:DNA binding"/>
    <property type="evidence" value="ECO:0007669"/>
    <property type="project" value="InterPro"/>
</dbReference>
<keyword evidence="13" id="KW-1185">Reference proteome</keyword>
<comment type="catalytic activity">
    <reaction evidence="9">
        <text>ATP + H2O = ADP + phosphate + H(+)</text>
        <dbReference type="Rhea" id="RHEA:13065"/>
        <dbReference type="ChEBI" id="CHEBI:15377"/>
        <dbReference type="ChEBI" id="CHEBI:15378"/>
        <dbReference type="ChEBI" id="CHEBI:30616"/>
        <dbReference type="ChEBI" id="CHEBI:43474"/>
        <dbReference type="ChEBI" id="CHEBI:456216"/>
        <dbReference type="EC" id="5.6.2.4"/>
    </reaction>
</comment>
<dbReference type="PANTHER" id="PTHR11274:SF0">
    <property type="entry name" value="GENERAL TRANSCRIPTION AND DNA REPAIR FACTOR IIH HELICASE SUBUNIT XPB"/>
    <property type="match status" value="1"/>
</dbReference>
<evidence type="ECO:0000256" key="4">
    <source>
        <dbReference type="ARBA" id="ARBA00022806"/>
    </source>
</evidence>
<dbReference type="EMBL" id="FPBV01000019">
    <property type="protein sequence ID" value="SFV00857.1"/>
    <property type="molecule type" value="Genomic_DNA"/>
</dbReference>
<gene>
    <name evidence="12" type="ORF">SAMN05421543_11918</name>
</gene>
<keyword evidence="6" id="KW-0413">Isomerase</keyword>
<dbReference type="Proteomes" id="UP000183508">
    <property type="component" value="Unassembled WGS sequence"/>
</dbReference>
<dbReference type="InterPro" id="IPR032438">
    <property type="entry name" value="ERCC3_RAD25_C"/>
</dbReference>